<name>A0ABW3I9Z8_9PAST</name>
<keyword evidence="2" id="KW-1185">Reference proteome</keyword>
<dbReference type="InterPro" id="IPR036038">
    <property type="entry name" value="Aminotransferase-like"/>
</dbReference>
<evidence type="ECO:0000313" key="1">
    <source>
        <dbReference type="EMBL" id="MFD0966756.1"/>
    </source>
</evidence>
<organism evidence="1 2">
    <name type="scientific">Seminibacterium arietis</name>
    <dbReference type="NCBI Taxonomy" id="1173502"/>
    <lineage>
        <taxon>Bacteria</taxon>
        <taxon>Pseudomonadati</taxon>
        <taxon>Pseudomonadota</taxon>
        <taxon>Gammaproteobacteria</taxon>
        <taxon>Pasteurellales</taxon>
        <taxon>Pasteurellaceae</taxon>
        <taxon>Seminibacterium</taxon>
    </lineage>
</organism>
<dbReference type="GO" id="GO:0008483">
    <property type="term" value="F:transaminase activity"/>
    <property type="evidence" value="ECO:0007669"/>
    <property type="project" value="UniProtKB-KW"/>
</dbReference>
<dbReference type="Proteomes" id="UP001596996">
    <property type="component" value="Unassembled WGS sequence"/>
</dbReference>
<dbReference type="Pfam" id="PF01063">
    <property type="entry name" value="Aminotran_4"/>
    <property type="match status" value="1"/>
</dbReference>
<dbReference type="EMBL" id="JBHTJN010000012">
    <property type="protein sequence ID" value="MFD0966756.1"/>
    <property type="molecule type" value="Genomic_DNA"/>
</dbReference>
<accession>A0ABW3I9Z8</accession>
<protein>
    <submittedName>
        <fullName evidence="1">Aminotransferase class IV family protein</fullName>
    </submittedName>
</protein>
<dbReference type="SUPFAM" id="SSF56752">
    <property type="entry name" value="D-aminoacid aminotransferase-like PLP-dependent enzymes"/>
    <property type="match status" value="1"/>
</dbReference>
<gene>
    <name evidence="1" type="ORF">ACFQ02_07880</name>
</gene>
<proteinExistence type="predicted"/>
<keyword evidence="1" id="KW-0808">Transferase</keyword>
<dbReference type="InterPro" id="IPR043132">
    <property type="entry name" value="BCAT-like_C"/>
</dbReference>
<dbReference type="InterPro" id="IPR043131">
    <property type="entry name" value="BCAT-like_N"/>
</dbReference>
<dbReference type="Gene3D" id="3.20.10.10">
    <property type="entry name" value="D-amino Acid Aminotransferase, subunit A, domain 2"/>
    <property type="match status" value="1"/>
</dbReference>
<comment type="caution">
    <text evidence="1">The sequence shown here is derived from an EMBL/GenBank/DDBJ whole genome shotgun (WGS) entry which is preliminary data.</text>
</comment>
<reference evidence="2" key="1">
    <citation type="journal article" date="2019" name="Int. J. Syst. Evol. Microbiol.">
        <title>The Global Catalogue of Microorganisms (GCM) 10K type strain sequencing project: providing services to taxonomists for standard genome sequencing and annotation.</title>
        <authorList>
            <consortium name="The Broad Institute Genomics Platform"/>
            <consortium name="The Broad Institute Genome Sequencing Center for Infectious Disease"/>
            <person name="Wu L."/>
            <person name="Ma J."/>
        </authorList>
    </citation>
    <scope>NUCLEOTIDE SEQUENCE [LARGE SCALE GENOMIC DNA]</scope>
    <source>
        <strain evidence="2">CCUG 61707</strain>
    </source>
</reference>
<evidence type="ECO:0000313" key="2">
    <source>
        <dbReference type="Proteomes" id="UP001596996"/>
    </source>
</evidence>
<dbReference type="Gene3D" id="3.30.470.10">
    <property type="match status" value="1"/>
</dbReference>
<sequence length="192" mass="22854">MFPLFETICIVKQQVQNIALHQQRYEKSVAEFYGGYVEKSINLVEIIDKNKRIYSEINSDIIRCRIDYNKEHYQIQFFPYQRKNYRTFQPVICDDIDYHLKFSHRAIFEQLLQQKQGCDEIIIIKQGNVTDCSIGNLIFRKNNQWMTSNTPLLKGTQRQKLLAEGKIQERRILLEDLPYFDEVRVINALNGL</sequence>
<keyword evidence="1" id="KW-0032">Aminotransferase</keyword>
<dbReference type="InterPro" id="IPR001544">
    <property type="entry name" value="Aminotrans_IV"/>
</dbReference>
<dbReference type="RefSeq" id="WP_380821603.1">
    <property type="nucleotide sequence ID" value="NZ_JBHTJN010000012.1"/>
</dbReference>